<organism evidence="2 3">
    <name type="scientific">Tomitella fengzijianii</name>
    <dbReference type="NCBI Taxonomy" id="2597660"/>
    <lineage>
        <taxon>Bacteria</taxon>
        <taxon>Bacillati</taxon>
        <taxon>Actinomycetota</taxon>
        <taxon>Actinomycetes</taxon>
        <taxon>Mycobacteriales</taxon>
        <taxon>Tomitella</taxon>
    </lineage>
</organism>
<protein>
    <submittedName>
        <fullName evidence="2">Uncharacterized protein</fullName>
    </submittedName>
</protein>
<feature type="compositionally biased region" description="Low complexity" evidence="1">
    <location>
        <begin position="41"/>
        <end position="54"/>
    </location>
</feature>
<reference evidence="2 3" key="2">
    <citation type="submission" date="2019-07" db="EMBL/GenBank/DDBJ databases">
        <authorList>
            <person name="Huang Y."/>
        </authorList>
    </citation>
    <scope>NUCLEOTIDE SEQUENCE [LARGE SCALE GENOMIC DNA]</scope>
    <source>
        <strain evidence="2 3">HY188</strain>
    </source>
</reference>
<accession>A0A516X0S1</accession>
<dbReference type="RefSeq" id="WP_143906551.1">
    <property type="nucleotide sequence ID" value="NZ_CP041765.1"/>
</dbReference>
<reference evidence="2 3" key="1">
    <citation type="submission" date="2019-07" db="EMBL/GenBank/DDBJ databases">
        <title>Tomitella cavernea sp. nov., an actinomycete isolated from soil.</title>
        <authorList>
            <person name="Cheng J."/>
        </authorList>
    </citation>
    <scope>NUCLEOTIDE SEQUENCE [LARGE SCALE GENOMIC DNA]</scope>
    <source>
        <strain evidence="2 3">HY188</strain>
    </source>
</reference>
<feature type="region of interest" description="Disordered" evidence="1">
    <location>
        <begin position="34"/>
        <end position="153"/>
    </location>
</feature>
<dbReference type="Proteomes" id="UP000317344">
    <property type="component" value="Chromosome"/>
</dbReference>
<name>A0A516X0S1_9ACTN</name>
<proteinExistence type="predicted"/>
<evidence type="ECO:0000313" key="3">
    <source>
        <dbReference type="Proteomes" id="UP000317344"/>
    </source>
</evidence>
<evidence type="ECO:0000256" key="1">
    <source>
        <dbReference type="SAM" id="MobiDB-lite"/>
    </source>
</evidence>
<evidence type="ECO:0000313" key="2">
    <source>
        <dbReference type="EMBL" id="QDQ96653.1"/>
    </source>
</evidence>
<dbReference type="KEGG" id="toy:FO059_03960"/>
<dbReference type="EMBL" id="CP041765">
    <property type="protein sequence ID" value="QDQ96653.1"/>
    <property type="molecule type" value="Genomic_DNA"/>
</dbReference>
<gene>
    <name evidence="2" type="ORF">FO059_03960</name>
</gene>
<keyword evidence="3" id="KW-1185">Reference proteome</keyword>
<feature type="compositionally biased region" description="Pro residues" evidence="1">
    <location>
        <begin position="72"/>
        <end position="93"/>
    </location>
</feature>
<sequence>MFEQRFDHICEDHAQAMDAIEQKIREVVARRNGGLADAGTDPAARRSPASVAADGIDASLHGAAGGARRGPAPSPPVQSPPGQPAPAGPPSPQSPEGRRPDARVPVPMGQESIGPTPGLERAADTAPWPERDGEARRGAAFLDPRWNSDLPWQ</sequence>
<dbReference type="AlphaFoldDB" id="A0A516X0S1"/>